<evidence type="ECO:0000259" key="3">
    <source>
        <dbReference type="Pfam" id="PF03028"/>
    </source>
</evidence>
<evidence type="ECO:0000259" key="5">
    <source>
        <dbReference type="Pfam" id="PF12780"/>
    </source>
</evidence>
<evidence type="ECO:0000256" key="1">
    <source>
        <dbReference type="SAM" id="Coils"/>
    </source>
</evidence>
<dbReference type="Gene3D" id="1.20.920.30">
    <property type="match status" value="1"/>
</dbReference>
<dbReference type="GeneID" id="40328726"/>
<feature type="domain" description="Dynein heavy chain AAA lid" evidence="7">
    <location>
        <begin position="1419"/>
        <end position="1575"/>
    </location>
</feature>
<feature type="coiled-coil region" evidence="1">
    <location>
        <begin position="356"/>
        <end position="432"/>
    </location>
</feature>
<feature type="coiled-coil region" evidence="1">
    <location>
        <begin position="581"/>
        <end position="643"/>
    </location>
</feature>
<name>A0A422NI10_TRYRA</name>
<dbReference type="Pfam" id="PF18198">
    <property type="entry name" value="AAA_lid_11"/>
    <property type="match status" value="1"/>
</dbReference>
<feature type="domain" description="Dynein heavy chain AAA module D4" evidence="5">
    <location>
        <begin position="1"/>
        <end position="129"/>
    </location>
</feature>
<protein>
    <submittedName>
        <fullName evidence="9">Cytoplasmic dynein 1 heavy chain 1</fullName>
        <ecNumber evidence="9">3.6.1.3</ecNumber>
    </submittedName>
</protein>
<dbReference type="InterPro" id="IPR024743">
    <property type="entry name" value="Dynein_HC_stalk"/>
</dbReference>
<dbReference type="Gene3D" id="6.10.140.1060">
    <property type="match status" value="1"/>
</dbReference>
<feature type="region of interest" description="Disordered" evidence="2">
    <location>
        <begin position="135"/>
        <end position="188"/>
    </location>
</feature>
<dbReference type="Pfam" id="PF12777">
    <property type="entry name" value="MT"/>
    <property type="match status" value="1"/>
</dbReference>
<keyword evidence="10" id="KW-1185">Reference proteome</keyword>
<dbReference type="InterPro" id="IPR041658">
    <property type="entry name" value="AAA_lid_11"/>
</dbReference>
<dbReference type="VEuPathDB" id="TriTrypDB:TRSC58_00640"/>
<dbReference type="GO" id="GO:0007018">
    <property type="term" value="P:microtubule-based movement"/>
    <property type="evidence" value="ECO:0007669"/>
    <property type="project" value="InterPro"/>
</dbReference>
<sequence>MIEHVTRINRVLQQPLGHMMIAGASGVGKTITARLVAWMNDMAVARLGVHRNYQLDDYEKDLRDILRRAGCKLERVCFLFDDSNIMEASFLEYMNALLASGEVPGLFEGEEWGKLMEDIRESVVAQQVLKASGKPQQLTLLDDNDDSQPQHRHHREQQQQQTQTPALPLSSGSTEHAAKSGGATTVPQQEALDTMVSAVYVDTTSEQELYRWFLGNVKRNLHVIFTIDPSAGEFASRAVASPALFNRCTIDWFGEWDRPARHQVTRRLTQQIDIMFSCEKTFQKRESEARDALADALCGIHEITGEVNRVVRLQNAQQGTFITPRHFADCVRHLQLLYEEKKNGSKEQVQHLRTGLAKLDAASDEVEQQRVKLREHEVVLATNSKKAQAMLDRIVTDTETTKREKQAAEHLRQQLQEEEEIIVADKAQVQKQLSEVEPALRKAEVGLNTIKPEYLREIRAYTTPPQMVQRVLEAVLAVMGEKRAGEWDVIKHHIRRDDFLAGVKAFEPRGITDEARLTVFQMLQEEGFTYEAAQRASKVAGPLLQWVEAQVKYAEILAAMEPLRTRIHHLTAAHSAKRTQLQRTEAEIAAMESSLLQLKEGYQGVTEEIATIKNTMSGVAARCERATTLLQQLFDEHERWEIEAMGFDSEVRTILGDCTLAAASLAYYGYFDEHTRQSLLFPRWRRCLQQMQIPFCEELRSVVDYLVTPQERLSWEQHGLPKDHLCIENAMILSRCQRYPFLIDPNGVAVNFLLKRYASNKIHTTSFSKTGYLKELDMAVRFGYPILMQDAEFIDPALSPLINKEIQRVRGHVLTRLGAHDVEMAATFFMFLVTRDSHYQPSPGMAGQVCLVNFTVTQSSLQSQCRHRVMLHEHPELDLRRAHILRAQGEYQLRLRVLEQELLTSIARSEGSLLENDALTVALERLKGETESLKVGIAESEASMQAITEVEAQYQPIAATVAKMYFALRRFSQLHWLYQFNVEFTFRILADALEVLPARSTDVSGVEERDEDAARLRVLTSQIFNLVHQRVRRGMFAEDHLVLAIILGKLRSGIDDRVGRQITVEEWSWFEDALHVPVKEEPGVTVAVGGPGGATHAIPAILRECGVCAPASEMALAALLQRPLFAEVRASLLNPQHVAAWKQYFESAAPYAEVIPAFHTSTGENSRVNHNGSRERTRRAFLAAFLLLYTRRDAFAPAVQEFLRRFFDEDSCVNPDRKLNGSSFFAAEAPDLAALQSELSDSTPLILVANAGSDPTLMLEALARALDVTLRIAVMGSATGIEIAERYLTDAMAEGTWVLLKNIHLARTYAGAVEKWMHRERSEGRLHCNFRLLLSIEAVPGIRCCSVSGGSFGAARGNKNSNSGSKRAEESLEELPVSLVEASVVLVYEPPPGMKSSLLQTIGALTPHSSYAKQPADIQRIYLAAAWLHAVVMERLLYLPIGWSTRYEFSDTEFWRILQAVDSWVGTAVRGGGGSGSEGIDRDRVSWPALQTIIGTTLYGGKISNEFDQLLLNFLCLQLMSIAVFDDERLFALTDDNELNAHLTFSSIQSLQGVQEWVRALPDAETPLWARLPASASRVVSAQHAVATIERLAAVRLIEEREDVVTVHDDAEEGYERQPAPRSIGETRWGRQIKRFCRVWRNSLNGLGNLEPQQTTVPTLLSRATEESVPGDSASMEPTVMAIEREYVFALDRRREILVDLGALEEICEGSRNPTATQRVLMDHVLRDQVPPRWARSYHAFPTTADLWMSDFRKRVVHVHAMHEAVQRKTFETTCLSLGLLFWPGAFLTATKQQAARQQHRSLEQLQLRLELMSEDATQIHAASNKEASHVWHVVGLTLYSARLEANCGRCELIPATSGTSSVPVGALLFWEPIPAPEADDVALPISRSSLLMRLLSQNPTHGRFATPFYVNPRRDLMLEVVELAVDPVKSPMQAWYERGVCLVACSLAEC</sequence>
<dbReference type="GO" id="GO:0016787">
    <property type="term" value="F:hydrolase activity"/>
    <property type="evidence" value="ECO:0007669"/>
    <property type="project" value="UniProtKB-KW"/>
</dbReference>
<feature type="domain" description="Dynein heavy chain ATP-binding dynein motor region" evidence="6">
    <location>
        <begin position="714"/>
        <end position="931"/>
    </location>
</feature>
<dbReference type="OMA" id="XPLVNEA"/>
<dbReference type="GO" id="GO:0051959">
    <property type="term" value="F:dynein light intermediate chain binding"/>
    <property type="evidence" value="ECO:0007669"/>
    <property type="project" value="InterPro"/>
</dbReference>
<proteinExistence type="predicted"/>
<dbReference type="InterPro" id="IPR027417">
    <property type="entry name" value="P-loop_NTPase"/>
</dbReference>
<dbReference type="OrthoDB" id="249014at2759"/>
<dbReference type="Gene3D" id="1.20.1270.280">
    <property type="match status" value="1"/>
</dbReference>
<dbReference type="FunFam" id="3.40.50.300:FF:003510">
    <property type="entry name" value="Dynein heavy chain, cytosolic, putative"/>
    <property type="match status" value="1"/>
</dbReference>
<gene>
    <name evidence="9" type="ORF">TraAM80_04793</name>
</gene>
<feature type="domain" description="Dynein heavy chain coiled coil stalk" evidence="4">
    <location>
        <begin position="352"/>
        <end position="685"/>
    </location>
</feature>
<dbReference type="RefSeq" id="XP_029238439.1">
    <property type="nucleotide sequence ID" value="XM_029381706.1"/>
</dbReference>
<keyword evidence="9" id="KW-0378">Hydrolase</keyword>
<dbReference type="Gene3D" id="3.10.490.20">
    <property type="match status" value="1"/>
</dbReference>
<dbReference type="GO" id="GO:0005881">
    <property type="term" value="C:cytoplasmic microtubule"/>
    <property type="evidence" value="ECO:0007669"/>
    <property type="project" value="TreeGrafter"/>
</dbReference>
<dbReference type="GO" id="GO:0005938">
    <property type="term" value="C:cell cortex"/>
    <property type="evidence" value="ECO:0007669"/>
    <property type="project" value="TreeGrafter"/>
</dbReference>
<dbReference type="EMBL" id="MKGL01000146">
    <property type="protein sequence ID" value="RNF05024.1"/>
    <property type="molecule type" value="Genomic_DNA"/>
</dbReference>
<dbReference type="Pfam" id="PF12780">
    <property type="entry name" value="AAA_8"/>
    <property type="match status" value="2"/>
</dbReference>
<dbReference type="GO" id="GO:0005868">
    <property type="term" value="C:cytoplasmic dynein complex"/>
    <property type="evidence" value="ECO:0007669"/>
    <property type="project" value="TreeGrafter"/>
</dbReference>
<accession>A0A422NI10</accession>
<feature type="domain" description="Dynein heavy chain region D6 P-loop" evidence="3">
    <location>
        <begin position="1241"/>
        <end position="1340"/>
    </location>
</feature>
<dbReference type="Proteomes" id="UP000283634">
    <property type="component" value="Unassembled WGS sequence"/>
</dbReference>
<dbReference type="GO" id="GO:0007097">
    <property type="term" value="P:nuclear migration"/>
    <property type="evidence" value="ECO:0007669"/>
    <property type="project" value="TreeGrafter"/>
</dbReference>
<evidence type="ECO:0000259" key="7">
    <source>
        <dbReference type="Pfam" id="PF18198"/>
    </source>
</evidence>
<evidence type="ECO:0000259" key="4">
    <source>
        <dbReference type="Pfam" id="PF12777"/>
    </source>
</evidence>
<evidence type="ECO:0000259" key="6">
    <source>
        <dbReference type="Pfam" id="PF12781"/>
    </source>
</evidence>
<dbReference type="InterPro" id="IPR004273">
    <property type="entry name" value="Dynein_heavy_D6_P-loop"/>
</dbReference>
<dbReference type="InterPro" id="IPR035706">
    <property type="entry name" value="AAA_9"/>
</dbReference>
<dbReference type="Gene3D" id="3.40.50.300">
    <property type="entry name" value="P-loop containing nucleotide triphosphate hydrolases"/>
    <property type="match status" value="4"/>
</dbReference>
<feature type="domain" description="Dynein heavy chain AAA module D4" evidence="5">
    <location>
        <begin position="203"/>
        <end position="333"/>
    </location>
</feature>
<dbReference type="EC" id="3.6.1.3" evidence="9"/>
<dbReference type="GO" id="GO:0045505">
    <property type="term" value="F:dynein intermediate chain binding"/>
    <property type="evidence" value="ECO:0007669"/>
    <property type="project" value="InterPro"/>
</dbReference>
<comment type="caution">
    <text evidence="9">The sequence shown here is derived from an EMBL/GenBank/DDBJ whole genome shotgun (WGS) entry which is preliminary data.</text>
</comment>
<dbReference type="InterPro" id="IPR041228">
    <property type="entry name" value="Dynein_C"/>
</dbReference>
<dbReference type="SUPFAM" id="SSF52540">
    <property type="entry name" value="P-loop containing nucleoside triphosphate hydrolases"/>
    <property type="match status" value="1"/>
</dbReference>
<dbReference type="SMR" id="A0A422NI10"/>
<dbReference type="PANTHER" id="PTHR10676:SF314">
    <property type="entry name" value="CYTOPLASMIC DYNEIN 1 HEAVY CHAIN 1"/>
    <property type="match status" value="1"/>
</dbReference>
<organism evidence="9 10">
    <name type="scientific">Trypanosoma rangeli</name>
    <dbReference type="NCBI Taxonomy" id="5698"/>
    <lineage>
        <taxon>Eukaryota</taxon>
        <taxon>Discoba</taxon>
        <taxon>Euglenozoa</taxon>
        <taxon>Kinetoplastea</taxon>
        <taxon>Metakinetoplastina</taxon>
        <taxon>Trypanosomatida</taxon>
        <taxon>Trypanosomatidae</taxon>
        <taxon>Trypanosoma</taxon>
        <taxon>Herpetosoma</taxon>
    </lineage>
</organism>
<evidence type="ECO:0000313" key="9">
    <source>
        <dbReference type="EMBL" id="RNF05024.1"/>
    </source>
</evidence>
<dbReference type="Gene3D" id="1.10.8.720">
    <property type="entry name" value="Region D6 of dynein motor"/>
    <property type="match status" value="1"/>
</dbReference>
<reference evidence="9 10" key="1">
    <citation type="journal article" date="2018" name="BMC Genomics">
        <title>Genomic comparison of Trypanosoma conorhini and Trypanosoma rangeli to Trypanosoma cruzi strains of high and low virulence.</title>
        <authorList>
            <person name="Bradwell K.R."/>
            <person name="Koparde V.N."/>
            <person name="Matveyev A.V."/>
            <person name="Serrano M.G."/>
            <person name="Alves J.M."/>
            <person name="Parikh H."/>
            <person name="Huang B."/>
            <person name="Lee V."/>
            <person name="Espinosa-Alvarez O."/>
            <person name="Ortiz P.A."/>
            <person name="Costa-Martins A.G."/>
            <person name="Teixeira M.M."/>
            <person name="Buck G.A."/>
        </authorList>
    </citation>
    <scope>NUCLEOTIDE SEQUENCE [LARGE SCALE GENOMIC DNA]</scope>
    <source>
        <strain evidence="9 10">AM80</strain>
    </source>
</reference>
<dbReference type="Gene3D" id="1.10.8.1220">
    <property type="match status" value="1"/>
</dbReference>
<dbReference type="GO" id="GO:0008569">
    <property type="term" value="F:minus-end-directed microtubule motor activity"/>
    <property type="evidence" value="ECO:0007669"/>
    <property type="project" value="InterPro"/>
</dbReference>
<dbReference type="InterPro" id="IPR042219">
    <property type="entry name" value="AAA_lid_11_sf"/>
</dbReference>
<evidence type="ECO:0000313" key="10">
    <source>
        <dbReference type="Proteomes" id="UP000283634"/>
    </source>
</evidence>
<feature type="domain" description="Dynein heavy chain C-terminal" evidence="8">
    <location>
        <begin position="1674"/>
        <end position="1944"/>
    </location>
</feature>
<dbReference type="Pfam" id="PF03028">
    <property type="entry name" value="Dynein_heavy"/>
    <property type="match status" value="1"/>
</dbReference>
<dbReference type="Pfam" id="PF12781">
    <property type="entry name" value="AAA_9"/>
    <property type="match status" value="1"/>
</dbReference>
<keyword evidence="1" id="KW-0175">Coiled coil</keyword>
<dbReference type="Gene3D" id="1.20.920.20">
    <property type="match status" value="1"/>
</dbReference>
<evidence type="ECO:0000259" key="8">
    <source>
        <dbReference type="Pfam" id="PF18199"/>
    </source>
</evidence>
<dbReference type="VEuPathDB" id="TriTrypDB:TRSC58_06684"/>
<dbReference type="InterPro" id="IPR043160">
    <property type="entry name" value="Dynein_C_barrel"/>
</dbReference>
<dbReference type="PANTHER" id="PTHR10676">
    <property type="entry name" value="DYNEIN HEAVY CHAIN FAMILY PROTEIN"/>
    <property type="match status" value="1"/>
</dbReference>
<dbReference type="InterPro" id="IPR024317">
    <property type="entry name" value="Dynein_heavy_chain_D4_dom"/>
</dbReference>
<evidence type="ECO:0000256" key="2">
    <source>
        <dbReference type="SAM" id="MobiDB-lite"/>
    </source>
</evidence>
<dbReference type="GO" id="GO:0031122">
    <property type="term" value="P:cytoplasmic microtubule organization"/>
    <property type="evidence" value="ECO:0007669"/>
    <property type="project" value="TreeGrafter"/>
</dbReference>
<dbReference type="GO" id="GO:0007052">
    <property type="term" value="P:mitotic spindle organization"/>
    <property type="evidence" value="ECO:0007669"/>
    <property type="project" value="TreeGrafter"/>
</dbReference>
<dbReference type="Pfam" id="PF18199">
    <property type="entry name" value="Dynein_C"/>
    <property type="match status" value="1"/>
</dbReference>
<dbReference type="InterPro" id="IPR026983">
    <property type="entry name" value="DHC"/>
</dbReference>